<evidence type="ECO:0000313" key="1">
    <source>
        <dbReference type="Proteomes" id="UP000887540"/>
    </source>
</evidence>
<dbReference type="Proteomes" id="UP000887540">
    <property type="component" value="Unplaced"/>
</dbReference>
<sequence>MVLHIVVGAVYGYILSELLRLDVNKRKCPQEEENEFTTKVINPEFIKNYDAENGMLTIHLPEEIKDKFNRYTIKREDLQV</sequence>
<evidence type="ECO:0000313" key="2">
    <source>
        <dbReference type="WBParaSite" id="ACRNAN_scaffold9377.g8205.t1"/>
    </source>
</evidence>
<proteinExistence type="predicted"/>
<dbReference type="AlphaFoldDB" id="A0A914ELY7"/>
<protein>
    <submittedName>
        <fullName evidence="2">Uncharacterized protein</fullName>
    </submittedName>
</protein>
<dbReference type="WBParaSite" id="ACRNAN_scaffold9377.g8205.t1">
    <property type="protein sequence ID" value="ACRNAN_scaffold9377.g8205.t1"/>
    <property type="gene ID" value="ACRNAN_scaffold9377.g8205"/>
</dbReference>
<keyword evidence="1" id="KW-1185">Reference proteome</keyword>
<name>A0A914ELY7_9BILA</name>
<reference evidence="2" key="1">
    <citation type="submission" date="2022-11" db="UniProtKB">
        <authorList>
            <consortium name="WormBaseParasite"/>
        </authorList>
    </citation>
    <scope>IDENTIFICATION</scope>
</reference>
<organism evidence="1 2">
    <name type="scientific">Acrobeloides nanus</name>
    <dbReference type="NCBI Taxonomy" id="290746"/>
    <lineage>
        <taxon>Eukaryota</taxon>
        <taxon>Metazoa</taxon>
        <taxon>Ecdysozoa</taxon>
        <taxon>Nematoda</taxon>
        <taxon>Chromadorea</taxon>
        <taxon>Rhabditida</taxon>
        <taxon>Tylenchina</taxon>
        <taxon>Cephalobomorpha</taxon>
        <taxon>Cephaloboidea</taxon>
        <taxon>Cephalobidae</taxon>
        <taxon>Acrobeloides</taxon>
    </lineage>
</organism>
<accession>A0A914ELY7</accession>